<dbReference type="InterPro" id="IPR011990">
    <property type="entry name" value="TPR-like_helical_dom_sf"/>
</dbReference>
<dbReference type="SUPFAM" id="SSF48452">
    <property type="entry name" value="TPR-like"/>
    <property type="match status" value="1"/>
</dbReference>
<evidence type="ECO:0000313" key="3">
    <source>
        <dbReference type="EMBL" id="NKI31681.1"/>
    </source>
</evidence>
<evidence type="ECO:0000256" key="1">
    <source>
        <dbReference type="PROSITE-ProRule" id="PRU00339"/>
    </source>
</evidence>
<reference evidence="3 4" key="1">
    <citation type="submission" date="2020-04" db="EMBL/GenBank/DDBJ databases">
        <authorList>
            <person name="Yoon J."/>
        </authorList>
    </citation>
    <scope>NUCLEOTIDE SEQUENCE [LARGE SCALE GENOMIC DNA]</scope>
    <source>
        <strain evidence="3 4">DJ-13</strain>
    </source>
</reference>
<dbReference type="Gene3D" id="1.25.40.10">
    <property type="entry name" value="Tetratricopeptide repeat domain"/>
    <property type="match status" value="1"/>
</dbReference>
<proteinExistence type="predicted"/>
<dbReference type="RefSeq" id="WP_168551836.1">
    <property type="nucleotide sequence ID" value="NZ_JAAWWL010000001.1"/>
</dbReference>
<accession>A0ABX1GP21</accession>
<evidence type="ECO:0000313" key="4">
    <source>
        <dbReference type="Proteomes" id="UP000718451"/>
    </source>
</evidence>
<feature type="signal peptide" evidence="2">
    <location>
        <begin position="1"/>
        <end position="23"/>
    </location>
</feature>
<dbReference type="InterPro" id="IPR019734">
    <property type="entry name" value="TPR_rpt"/>
</dbReference>
<dbReference type="Proteomes" id="UP000718451">
    <property type="component" value="Unassembled WGS sequence"/>
</dbReference>
<protein>
    <recommendedName>
        <fullName evidence="5">Tetratricopeptide repeat protein</fullName>
    </recommendedName>
</protein>
<name>A0ABX1GP21_9FLAO</name>
<dbReference type="PROSITE" id="PS50005">
    <property type="entry name" value="TPR"/>
    <property type="match status" value="1"/>
</dbReference>
<keyword evidence="2" id="KW-0732">Signal</keyword>
<feature type="repeat" description="TPR" evidence="1">
    <location>
        <begin position="295"/>
        <end position="328"/>
    </location>
</feature>
<comment type="caution">
    <text evidence="3">The sequence shown here is derived from an EMBL/GenBank/DDBJ whole genome shotgun (WGS) entry which is preliminary data.</text>
</comment>
<gene>
    <name evidence="3" type="ORF">HCU67_06960</name>
</gene>
<evidence type="ECO:0000256" key="2">
    <source>
        <dbReference type="SAM" id="SignalP"/>
    </source>
</evidence>
<keyword evidence="1" id="KW-0802">TPR repeat</keyword>
<organism evidence="3 4">
    <name type="scientific">Croceivirga thetidis</name>
    <dbReference type="NCBI Taxonomy" id="2721623"/>
    <lineage>
        <taxon>Bacteria</taxon>
        <taxon>Pseudomonadati</taxon>
        <taxon>Bacteroidota</taxon>
        <taxon>Flavobacteriia</taxon>
        <taxon>Flavobacteriales</taxon>
        <taxon>Flavobacteriaceae</taxon>
        <taxon>Croceivirga</taxon>
    </lineage>
</organism>
<evidence type="ECO:0008006" key="5">
    <source>
        <dbReference type="Google" id="ProtNLM"/>
    </source>
</evidence>
<dbReference type="EMBL" id="JAAWWL010000001">
    <property type="protein sequence ID" value="NKI31681.1"/>
    <property type="molecule type" value="Genomic_DNA"/>
</dbReference>
<sequence>MKKNLYLTMFVVIMSMGLSTAQAENPECRTNMSIWYEHYKVKNYDAAYEPWLMVYNTCPEFNKGTFTGGERILKHKIKNSSGADQDGYIQDLLKLYEDSNKYFPAKFPMPEVMSDKALVMDENKMASDQQVYDMLDAEFKKNPKGFKNPKALYLYFSALVNLYNAGSKDIQEVFDTYDAVVEQMDVINKGYTDNITKFLKKEEDGTITSKEKRNLKIYSKNSESLGKVSTSIDAKLGELADCNNLIPLYQKNFDSRKGDVKWVKSATSRMAGKECTDDPMFVKLVEVQADLEPSSDVYYYLGILKAKKGDNSGAIVDFNKAVELEGNPDRKSNILYKIATIVRRSSKSQARSYLRKAVAENPANGKAYLLEASLVASSANACGSTPFEKRAIYWYAANIADKAGRVDPSLSGKARKTAASYRAKAPDKTMIFNANMAGKTVTFSCWVGGSVKVPNL</sequence>
<dbReference type="SMART" id="SM00028">
    <property type="entry name" value="TPR"/>
    <property type="match status" value="1"/>
</dbReference>
<keyword evidence="4" id="KW-1185">Reference proteome</keyword>
<feature type="chain" id="PRO_5045342612" description="Tetratricopeptide repeat protein" evidence="2">
    <location>
        <begin position="24"/>
        <end position="456"/>
    </location>
</feature>